<dbReference type="GO" id="GO:0046914">
    <property type="term" value="F:transition metal ion binding"/>
    <property type="evidence" value="ECO:0007669"/>
    <property type="project" value="TreeGrafter"/>
</dbReference>
<gene>
    <name evidence="8" type="ORF">C8P69_1152</name>
</gene>
<dbReference type="AlphaFoldDB" id="A0A2T4YX38"/>
<dbReference type="InterPro" id="IPR058792">
    <property type="entry name" value="Beta-barrel_RND_2"/>
</dbReference>
<feature type="domain" description="CzcB-like alpha-helical hairpin" evidence="4">
    <location>
        <begin position="145"/>
        <end position="204"/>
    </location>
</feature>
<feature type="domain" description="CusB-like beta-barrel" evidence="5">
    <location>
        <begin position="269"/>
        <end position="343"/>
    </location>
</feature>
<organism evidence="8 9">
    <name type="scientific">Phreatobacter oligotrophus</name>
    <dbReference type="NCBI Taxonomy" id="1122261"/>
    <lineage>
        <taxon>Bacteria</taxon>
        <taxon>Pseudomonadati</taxon>
        <taxon>Pseudomonadota</taxon>
        <taxon>Alphaproteobacteria</taxon>
        <taxon>Hyphomicrobiales</taxon>
        <taxon>Phreatobacteraceae</taxon>
        <taxon>Phreatobacter</taxon>
    </lineage>
</organism>
<evidence type="ECO:0000313" key="9">
    <source>
        <dbReference type="Proteomes" id="UP000241808"/>
    </source>
</evidence>
<evidence type="ECO:0000256" key="1">
    <source>
        <dbReference type="ARBA" id="ARBA00009477"/>
    </source>
</evidence>
<dbReference type="Pfam" id="PF25973">
    <property type="entry name" value="BSH_CzcB"/>
    <property type="match status" value="1"/>
</dbReference>
<name>A0A2T4YX38_9HYPH</name>
<dbReference type="GO" id="GO:0015679">
    <property type="term" value="P:plasma membrane copper ion transport"/>
    <property type="evidence" value="ECO:0007669"/>
    <property type="project" value="TreeGrafter"/>
</dbReference>
<sequence length="423" mass="45423">MIGRITGFGIALLIGAVSASLLPPVSAALLRAAKVLRLPSMPPAEPVAGTQPQRQVEAGPDRQETNILKLSDERIALARIPTAPARAEQLQRHISVTGTIVPAGDRITRVPVKVAGTISELRKRLGDTVQRGEVVAVIDSREIADVRSEFLASGVNLTLQRLAYERTQSLWERRVTAEQQYIQARATYQEAQLRHDLARQKLLALGLDPNDVSVPAPGDVATESVSRLRQYPVLALAGGRVVERRVDVGASVGQQNDPTEIYTIADLSTVWIELAVSLPDLPQLRSGQRVAAIATMGSAAGQQEGKIAFVSPLLDQNTRQARVVAEIPNPDDVWRPGTFVTADVIISDADVPIGVPHAALQTIGGETVVFVRVPGGFEKRSVTVGAQDHRIIEITAGLQAGEEIAVANTFVLKAEIGRSRMQD</sequence>
<dbReference type="OrthoDB" id="9774837at2"/>
<feature type="domain" description="CzcB-like barrel-sandwich hybrid" evidence="6">
    <location>
        <begin position="107"/>
        <end position="266"/>
    </location>
</feature>
<dbReference type="Proteomes" id="UP000241808">
    <property type="component" value="Unassembled WGS sequence"/>
</dbReference>
<dbReference type="Gene3D" id="2.40.50.100">
    <property type="match status" value="1"/>
</dbReference>
<feature type="region of interest" description="Disordered" evidence="3">
    <location>
        <begin position="43"/>
        <end position="62"/>
    </location>
</feature>
<dbReference type="Pfam" id="PF25975">
    <property type="entry name" value="CzcB_C"/>
    <property type="match status" value="1"/>
</dbReference>
<dbReference type="FunFam" id="2.40.30.170:FF:000010">
    <property type="entry name" value="Efflux RND transporter periplasmic adaptor subunit"/>
    <property type="match status" value="1"/>
</dbReference>
<protein>
    <submittedName>
        <fullName evidence="8">Cobalt-zinc-cadmium efflux system membrane fusion protein</fullName>
    </submittedName>
</protein>
<dbReference type="InterPro" id="IPR058648">
    <property type="entry name" value="HH_CzcB-like"/>
</dbReference>
<evidence type="ECO:0000259" key="5">
    <source>
        <dbReference type="Pfam" id="PF25954"/>
    </source>
</evidence>
<dbReference type="PANTHER" id="PTHR30097">
    <property type="entry name" value="CATION EFFLUX SYSTEM PROTEIN CUSB"/>
    <property type="match status" value="1"/>
</dbReference>
<keyword evidence="2" id="KW-0813">Transport</keyword>
<evidence type="ECO:0000256" key="2">
    <source>
        <dbReference type="ARBA" id="ARBA00022448"/>
    </source>
</evidence>
<evidence type="ECO:0000259" key="4">
    <source>
        <dbReference type="Pfam" id="PF25893"/>
    </source>
</evidence>
<dbReference type="NCBIfam" id="TIGR01730">
    <property type="entry name" value="RND_mfp"/>
    <property type="match status" value="1"/>
</dbReference>
<dbReference type="InterPro" id="IPR058647">
    <property type="entry name" value="BSH_CzcB-like"/>
</dbReference>
<comment type="caution">
    <text evidence="8">The sequence shown here is derived from an EMBL/GenBank/DDBJ whole genome shotgun (WGS) entry which is preliminary data.</text>
</comment>
<feature type="domain" description="CzcB-like C-terminal circularly permuted SH3-like" evidence="7">
    <location>
        <begin position="354"/>
        <end position="413"/>
    </location>
</feature>
<comment type="similarity">
    <text evidence="1">Belongs to the membrane fusion protein (MFP) (TC 8.A.1) family.</text>
</comment>
<evidence type="ECO:0000259" key="6">
    <source>
        <dbReference type="Pfam" id="PF25973"/>
    </source>
</evidence>
<dbReference type="Gene3D" id="2.40.30.170">
    <property type="match status" value="1"/>
</dbReference>
<reference evidence="8 9" key="1">
    <citation type="submission" date="2018-04" db="EMBL/GenBank/DDBJ databases">
        <title>Genomic Encyclopedia of Archaeal and Bacterial Type Strains, Phase II (KMG-II): from individual species to whole genera.</title>
        <authorList>
            <person name="Goeker M."/>
        </authorList>
    </citation>
    <scope>NUCLEOTIDE SEQUENCE [LARGE SCALE GENOMIC DNA]</scope>
    <source>
        <strain evidence="8 9">DSM 25521</strain>
    </source>
</reference>
<dbReference type="InterPro" id="IPR051909">
    <property type="entry name" value="MFP_Cation_Efflux"/>
</dbReference>
<evidence type="ECO:0000259" key="7">
    <source>
        <dbReference type="Pfam" id="PF25975"/>
    </source>
</evidence>
<dbReference type="PANTHER" id="PTHR30097:SF4">
    <property type="entry name" value="SLR6042 PROTEIN"/>
    <property type="match status" value="1"/>
</dbReference>
<dbReference type="Gene3D" id="2.40.420.20">
    <property type="match status" value="1"/>
</dbReference>
<dbReference type="SUPFAM" id="SSF111369">
    <property type="entry name" value="HlyD-like secretion proteins"/>
    <property type="match status" value="1"/>
</dbReference>
<dbReference type="GO" id="GO:0030288">
    <property type="term" value="C:outer membrane-bounded periplasmic space"/>
    <property type="evidence" value="ECO:0007669"/>
    <property type="project" value="TreeGrafter"/>
</dbReference>
<dbReference type="GO" id="GO:0022857">
    <property type="term" value="F:transmembrane transporter activity"/>
    <property type="evidence" value="ECO:0007669"/>
    <property type="project" value="InterPro"/>
</dbReference>
<dbReference type="InterPro" id="IPR006143">
    <property type="entry name" value="RND_pump_MFP"/>
</dbReference>
<evidence type="ECO:0000313" key="8">
    <source>
        <dbReference type="EMBL" id="PTM50315.1"/>
    </source>
</evidence>
<evidence type="ECO:0000256" key="3">
    <source>
        <dbReference type="SAM" id="MobiDB-lite"/>
    </source>
</evidence>
<dbReference type="InterPro" id="IPR058649">
    <property type="entry name" value="CzcB_C"/>
</dbReference>
<dbReference type="Pfam" id="PF25954">
    <property type="entry name" value="Beta-barrel_RND_2"/>
    <property type="match status" value="1"/>
</dbReference>
<accession>A0A2T4YX38</accession>
<dbReference type="EMBL" id="PZZL01000015">
    <property type="protein sequence ID" value="PTM50315.1"/>
    <property type="molecule type" value="Genomic_DNA"/>
</dbReference>
<dbReference type="Pfam" id="PF25893">
    <property type="entry name" value="HH_CzcB"/>
    <property type="match status" value="1"/>
</dbReference>
<proteinExistence type="inferred from homology"/>
<dbReference type="GO" id="GO:0016020">
    <property type="term" value="C:membrane"/>
    <property type="evidence" value="ECO:0007669"/>
    <property type="project" value="InterPro"/>
</dbReference>
<keyword evidence="9" id="KW-1185">Reference proteome</keyword>
<dbReference type="GO" id="GO:0060003">
    <property type="term" value="P:copper ion export"/>
    <property type="evidence" value="ECO:0007669"/>
    <property type="project" value="TreeGrafter"/>
</dbReference>